<reference evidence="6 7" key="1">
    <citation type="journal article" date="2016" name="Nat. Commun.">
        <title>Thousands of microbial genomes shed light on interconnected biogeochemical processes in an aquifer system.</title>
        <authorList>
            <person name="Anantharaman K."/>
            <person name="Brown C.T."/>
            <person name="Hug L.A."/>
            <person name="Sharon I."/>
            <person name="Castelle C.J."/>
            <person name="Probst A.J."/>
            <person name="Thomas B.C."/>
            <person name="Singh A."/>
            <person name="Wilkins M.J."/>
            <person name="Karaoz U."/>
            <person name="Brodie E.L."/>
            <person name="Williams K.H."/>
            <person name="Hubbard S.S."/>
            <person name="Banfield J.F."/>
        </authorList>
    </citation>
    <scope>NUCLEOTIDE SEQUENCE [LARGE SCALE GENOMIC DNA]</scope>
</reference>
<sequence>MIITASFNLMAKKSKTHLLKIHSLILNFFSKLAFFRKRKKEVDFDNGRKQSELDKRLVFSLSKSRIPSLRQLSYINNYLTPKERWIIIFSALIILGSLFTAGYKFYATHLHVVPVKGGKYIEGLIGAPKNINPLYAGVNDVDNDIVHLVYSGLFRRDKSGALVKDLAADYEISEDGKTYTFSLKPDVRWHDDVPLTADDVIFTFNAIKDAQYKSPLRSGFIGVNVERIDDHRFKFILTDPYAAFLDLLTFGIMPVDIWSQIPPESASLYGLNLKPVGSGPYKFLSLVRDEKTGAVKEYNLAVNEDYYGVAPRIDIGFRFFASFEEAVEALNNKAINGISYLPRENKEDIITPKTYNYHKLYLPQLTLIYLNQKKNPALGDKAVRQALFYAIDRNGIINDVLSSDAYSVNGPILPSSFAYNETIEKYEYNREKAGELLNNTDWKLVEITEETIAEAEIDKESSDEKIRQKAETILSLGLGKWRQKNDEWLVISLVTVERGENQSVIELVKKNWEEAGVKTVLEVLPAKRIQTEVIKPRNFEALFYGQVVGADPDPYAFWHSSQAVENGFNVADYTNKEVDQLLEDARIISDQGSRREKYRKFQEIISEEAPVIFMYSPVYVYIQDKSVNGFEVIDILYPYDRLSNIHEWYLKTGKKLIWQ</sequence>
<protein>
    <recommendedName>
        <fullName evidence="5">Solute-binding protein family 5 domain-containing protein</fullName>
    </recommendedName>
</protein>
<dbReference type="PANTHER" id="PTHR30290:SF9">
    <property type="entry name" value="OLIGOPEPTIDE-BINDING PROTEIN APPA"/>
    <property type="match status" value="1"/>
</dbReference>
<accession>A0A1F5SG66</accession>
<evidence type="ECO:0000313" key="6">
    <source>
        <dbReference type="EMBL" id="OGF25602.1"/>
    </source>
</evidence>
<dbReference type="Gene3D" id="3.90.76.10">
    <property type="entry name" value="Dipeptide-binding Protein, Domain 1"/>
    <property type="match status" value="1"/>
</dbReference>
<proteinExistence type="inferred from homology"/>
<dbReference type="Gene3D" id="3.40.190.10">
    <property type="entry name" value="Periplasmic binding protein-like II"/>
    <property type="match status" value="1"/>
</dbReference>
<evidence type="ECO:0000259" key="5">
    <source>
        <dbReference type="Pfam" id="PF00496"/>
    </source>
</evidence>
<evidence type="ECO:0000256" key="2">
    <source>
        <dbReference type="ARBA" id="ARBA00022448"/>
    </source>
</evidence>
<dbReference type="EMBL" id="MFGB01000020">
    <property type="protein sequence ID" value="OGF25602.1"/>
    <property type="molecule type" value="Genomic_DNA"/>
</dbReference>
<evidence type="ECO:0000256" key="3">
    <source>
        <dbReference type="ARBA" id="ARBA00022729"/>
    </source>
</evidence>
<dbReference type="Pfam" id="PF00496">
    <property type="entry name" value="SBP_bac_5"/>
    <property type="match status" value="1"/>
</dbReference>
<organism evidence="6 7">
    <name type="scientific">Candidatus Falkowbacteria bacterium RIFOXYA2_FULL_47_19</name>
    <dbReference type="NCBI Taxonomy" id="1797994"/>
    <lineage>
        <taxon>Bacteria</taxon>
        <taxon>Candidatus Falkowiibacteriota</taxon>
    </lineage>
</organism>
<name>A0A1F5SG66_9BACT</name>
<dbReference type="Proteomes" id="UP000178367">
    <property type="component" value="Unassembled WGS sequence"/>
</dbReference>
<comment type="caution">
    <text evidence="6">The sequence shown here is derived from an EMBL/GenBank/DDBJ whole genome shotgun (WGS) entry which is preliminary data.</text>
</comment>
<dbReference type="Gene3D" id="3.10.105.10">
    <property type="entry name" value="Dipeptide-binding Protein, Domain 3"/>
    <property type="match status" value="1"/>
</dbReference>
<dbReference type="AlphaFoldDB" id="A0A1F5SG66"/>
<keyword evidence="4" id="KW-0472">Membrane</keyword>
<evidence type="ECO:0000256" key="1">
    <source>
        <dbReference type="ARBA" id="ARBA00005695"/>
    </source>
</evidence>
<dbReference type="GO" id="GO:1904680">
    <property type="term" value="F:peptide transmembrane transporter activity"/>
    <property type="evidence" value="ECO:0007669"/>
    <property type="project" value="TreeGrafter"/>
</dbReference>
<keyword evidence="4" id="KW-0812">Transmembrane</keyword>
<feature type="transmembrane region" description="Helical" evidence="4">
    <location>
        <begin position="85"/>
        <end position="106"/>
    </location>
</feature>
<dbReference type="STRING" id="1797994.A2227_00105"/>
<keyword evidence="2" id="KW-0813">Transport</keyword>
<evidence type="ECO:0000256" key="4">
    <source>
        <dbReference type="SAM" id="Phobius"/>
    </source>
</evidence>
<dbReference type="PANTHER" id="PTHR30290">
    <property type="entry name" value="PERIPLASMIC BINDING COMPONENT OF ABC TRANSPORTER"/>
    <property type="match status" value="1"/>
</dbReference>
<keyword evidence="4" id="KW-1133">Transmembrane helix</keyword>
<gene>
    <name evidence="6" type="ORF">A2227_00105</name>
</gene>
<dbReference type="GO" id="GO:0015833">
    <property type="term" value="P:peptide transport"/>
    <property type="evidence" value="ECO:0007669"/>
    <property type="project" value="TreeGrafter"/>
</dbReference>
<keyword evidence="3" id="KW-0732">Signal</keyword>
<dbReference type="InterPro" id="IPR039424">
    <property type="entry name" value="SBP_5"/>
</dbReference>
<comment type="similarity">
    <text evidence="1">Belongs to the bacterial solute-binding protein 5 family.</text>
</comment>
<dbReference type="InterPro" id="IPR000914">
    <property type="entry name" value="SBP_5_dom"/>
</dbReference>
<evidence type="ECO:0000313" key="7">
    <source>
        <dbReference type="Proteomes" id="UP000178367"/>
    </source>
</evidence>
<feature type="domain" description="Solute-binding protein family 5" evidence="5">
    <location>
        <begin position="162"/>
        <end position="560"/>
    </location>
</feature>
<dbReference type="SUPFAM" id="SSF53850">
    <property type="entry name" value="Periplasmic binding protein-like II"/>
    <property type="match status" value="1"/>
</dbReference>